<feature type="region of interest" description="Disordered" evidence="1">
    <location>
        <begin position="64"/>
        <end position="92"/>
    </location>
</feature>
<proteinExistence type="predicted"/>
<comment type="caution">
    <text evidence="2">The sequence shown here is derived from an EMBL/GenBank/DDBJ whole genome shotgun (WGS) entry which is preliminary data.</text>
</comment>
<feature type="compositionally biased region" description="Low complexity" evidence="1">
    <location>
        <begin position="121"/>
        <end position="133"/>
    </location>
</feature>
<dbReference type="Proteomes" id="UP000826195">
    <property type="component" value="Unassembled WGS sequence"/>
</dbReference>
<accession>A0AAV7HY89</accession>
<protein>
    <recommendedName>
        <fullName evidence="4">PH domain-containing protein</fullName>
    </recommendedName>
</protein>
<evidence type="ECO:0000313" key="3">
    <source>
        <dbReference type="Proteomes" id="UP000826195"/>
    </source>
</evidence>
<sequence>MQLWALVLWSQSCERDILKYDSIEFNKSGDASAKWKNKFYAIQILRTSEDKEWLESLEVDTNGNVNLPQNLQDNNKTGKEKENGAKKKKTLLNNAEGKSSIDGVKNILGDIFPSSKVAESLSSDGDLSDRGYSPTQEEKIVDPRTGSRVTIVKADIEYDKRIENKFVCSTCKASQKDFTRGYEISIELMDFFREKISQFGTQQTYHLKPPSQSLQSTISTAKSSGSIFQPSEFHSTKIKDVSDHAEHHDLDFNQYSRSLNPTLVLKPKDCSSGYRKQSSSQHSRKILPNNHGPLKQSKKAADSHLITYNSPSPENLSPHRSHPTQEQVIVSPSPSTGIKLNPQPKESSNKDPVKRIINDKTDDKDDLPPWNVASDKKEQLGEKSGVFINSVNLKYVKTKFKEDSPETARRLFKYIIGEELLKTMSRTGGNGWKPLPLDVYQSVYGGSIKIQMPQTKIIVQRIYQQAHRFATLPWFRHRSQSVLPMLWKPDVTLHFCLPITRTENYIMVILYFRTAIQEVHYMIIVPLMIVPAQ</sequence>
<feature type="compositionally biased region" description="Polar residues" evidence="1">
    <location>
        <begin position="306"/>
        <end position="315"/>
    </location>
</feature>
<feature type="compositionally biased region" description="Basic and acidic residues" evidence="1">
    <location>
        <begin position="347"/>
        <end position="367"/>
    </location>
</feature>
<name>A0AAV7HY89_COTGL</name>
<evidence type="ECO:0000313" key="2">
    <source>
        <dbReference type="EMBL" id="KAH0535009.1"/>
    </source>
</evidence>
<dbReference type="AlphaFoldDB" id="A0AAV7HY89"/>
<evidence type="ECO:0000256" key="1">
    <source>
        <dbReference type="SAM" id="MobiDB-lite"/>
    </source>
</evidence>
<dbReference type="EMBL" id="JAHXZJ010002982">
    <property type="protein sequence ID" value="KAH0535009.1"/>
    <property type="molecule type" value="Genomic_DNA"/>
</dbReference>
<evidence type="ECO:0008006" key="4">
    <source>
        <dbReference type="Google" id="ProtNLM"/>
    </source>
</evidence>
<feature type="compositionally biased region" description="Basic and acidic residues" evidence="1">
    <location>
        <begin position="76"/>
        <end position="85"/>
    </location>
</feature>
<keyword evidence="3" id="KW-1185">Reference proteome</keyword>
<feature type="region of interest" description="Disordered" evidence="1">
    <location>
        <begin position="266"/>
        <end position="376"/>
    </location>
</feature>
<reference evidence="2 3" key="1">
    <citation type="journal article" date="2021" name="J. Hered.">
        <title>A chromosome-level genome assembly of the parasitoid wasp, Cotesia glomerata (Hymenoptera: Braconidae).</title>
        <authorList>
            <person name="Pinto B.J."/>
            <person name="Weis J.J."/>
            <person name="Gamble T."/>
            <person name="Ode P.J."/>
            <person name="Paul R."/>
            <person name="Zaspel J.M."/>
        </authorList>
    </citation>
    <scope>NUCLEOTIDE SEQUENCE [LARGE SCALE GENOMIC DNA]</scope>
    <source>
        <strain evidence="2">CgM1</strain>
    </source>
</reference>
<feature type="compositionally biased region" description="Polar residues" evidence="1">
    <location>
        <begin position="324"/>
        <end position="338"/>
    </location>
</feature>
<gene>
    <name evidence="2" type="ORF">KQX54_011834</name>
</gene>
<feature type="region of interest" description="Disordered" evidence="1">
    <location>
        <begin position="121"/>
        <end position="143"/>
    </location>
</feature>
<feature type="compositionally biased region" description="Polar residues" evidence="1">
    <location>
        <begin position="64"/>
        <end position="74"/>
    </location>
</feature>
<organism evidence="2 3">
    <name type="scientific">Cotesia glomerata</name>
    <name type="common">Lepidopteran parasitic wasp</name>
    <name type="synonym">Apanteles glomeratus</name>
    <dbReference type="NCBI Taxonomy" id="32391"/>
    <lineage>
        <taxon>Eukaryota</taxon>
        <taxon>Metazoa</taxon>
        <taxon>Ecdysozoa</taxon>
        <taxon>Arthropoda</taxon>
        <taxon>Hexapoda</taxon>
        <taxon>Insecta</taxon>
        <taxon>Pterygota</taxon>
        <taxon>Neoptera</taxon>
        <taxon>Endopterygota</taxon>
        <taxon>Hymenoptera</taxon>
        <taxon>Apocrita</taxon>
        <taxon>Ichneumonoidea</taxon>
        <taxon>Braconidae</taxon>
        <taxon>Microgastrinae</taxon>
        <taxon>Cotesia</taxon>
    </lineage>
</organism>